<evidence type="ECO:0000259" key="1">
    <source>
        <dbReference type="Pfam" id="PF13952"/>
    </source>
</evidence>
<feature type="domain" description="DUF4216" evidence="1">
    <location>
        <begin position="249"/>
        <end position="321"/>
    </location>
</feature>
<organism evidence="3">
    <name type="scientific">Vitis vinifera</name>
    <name type="common">Grape</name>
    <dbReference type="NCBI Taxonomy" id="29760"/>
    <lineage>
        <taxon>Eukaryota</taxon>
        <taxon>Viridiplantae</taxon>
        <taxon>Streptophyta</taxon>
        <taxon>Embryophyta</taxon>
        <taxon>Tracheophyta</taxon>
        <taxon>Spermatophyta</taxon>
        <taxon>Magnoliopsida</taxon>
        <taxon>eudicotyledons</taxon>
        <taxon>Gunneridae</taxon>
        <taxon>Pentapetalae</taxon>
        <taxon>rosids</taxon>
        <taxon>Vitales</taxon>
        <taxon>Vitaceae</taxon>
        <taxon>Viteae</taxon>
        <taxon>Vitis</taxon>
    </lineage>
</organism>
<accession>A5AQY2</accession>
<reference evidence="3" key="1">
    <citation type="journal article" date="2007" name="PLoS ONE">
        <title>The first genome sequence of an elite grapevine cultivar (Pinot noir Vitis vinifera L.): coping with a highly heterozygous genome.</title>
        <authorList>
            <person name="Velasco R."/>
            <person name="Zharkikh A."/>
            <person name="Troggio M."/>
            <person name="Cartwright D.A."/>
            <person name="Cestaro A."/>
            <person name="Pruss D."/>
            <person name="Pindo M."/>
            <person name="FitzGerald L.M."/>
            <person name="Vezzulli S."/>
            <person name="Reid J."/>
            <person name="Malacarne G."/>
            <person name="Iliev D."/>
            <person name="Coppola G."/>
            <person name="Wardell B."/>
            <person name="Micheletti D."/>
            <person name="Macalma T."/>
            <person name="Facci M."/>
            <person name="Mitchell J.T."/>
            <person name="Perazzolli M."/>
            <person name="Eldredge G."/>
            <person name="Gatto P."/>
            <person name="Oyzerski R."/>
            <person name="Moretto M."/>
            <person name="Gutin N."/>
            <person name="Stefanini M."/>
            <person name="Chen Y."/>
            <person name="Segala C."/>
            <person name="Davenport C."/>
            <person name="Dematte L."/>
            <person name="Mraz A."/>
            <person name="Battilana J."/>
            <person name="Stormo K."/>
            <person name="Costa F."/>
            <person name="Tao Q."/>
            <person name="Si-Ammour A."/>
            <person name="Harkins T."/>
            <person name="Lackey A."/>
            <person name="Perbost C."/>
            <person name="Taillon B."/>
            <person name="Stella A."/>
            <person name="Solovyev V."/>
            <person name="Fawcett J.A."/>
            <person name="Sterck L."/>
            <person name="Vandepoele K."/>
            <person name="Grando S.M."/>
            <person name="Toppo S."/>
            <person name="Moser C."/>
            <person name="Lanchbury J."/>
            <person name="Bogden R."/>
            <person name="Skolnick M."/>
            <person name="Sgaramella V."/>
            <person name="Bhatnagar S.K."/>
            <person name="Fontana P."/>
            <person name="Gutin A."/>
            <person name="Van de Peer Y."/>
            <person name="Salamini F."/>
            <person name="Viola R."/>
        </authorList>
    </citation>
    <scope>NUCLEOTIDE SEQUENCE</scope>
</reference>
<dbReference type="EMBL" id="AM432591">
    <property type="protein sequence ID" value="CAN73688.1"/>
    <property type="molecule type" value="Genomic_DNA"/>
</dbReference>
<dbReference type="Pfam" id="PF13960">
    <property type="entry name" value="DUF4218"/>
    <property type="match status" value="1"/>
</dbReference>
<dbReference type="PANTHER" id="PTHR48258">
    <property type="entry name" value="DUF4218 DOMAIN-CONTAINING PROTEIN-RELATED"/>
    <property type="match status" value="1"/>
</dbReference>
<sequence>MHIEKNICDSIVGTLLSIDGKSKDNFNSCLDLQAMGIRDQLHPIQRGNRVILLATCYSLTSNEKKEFCKFFKEVKVPDGYASNISRCVQVNERKIFGLKSHDCRVLMQQLLPLAIGGVLHKNVCAIIVELCSFFKQLCSKVLKTDQLEYLENDIIVTLCKLERIFPPSFFDVMVHLPIHLASEAKIARPVQYRWMYPIERYLRTLKSYVRNKSRPEVLLQREVSSFVSAKDKNLIPGHVSYYGVLTDVIELHYLGGNKVILFKYDWWDVINSGRGIKKDEYGFTCLNFERTICTDEPFVLASQAKQVFYVQNSNEENWHTVVEIQTRRVYDMNQKVSTNDPEPYQQLITLHSQCDVHELVENELINWGSSSSKKRTRGPTRNLDLLSMKPGEKKLHDSIPEDKLFMMEKRKDYQAIWEHWCDLNTMYPSKFKIGIMWLIHFWGTPEAKDISEKNKANRAKQVIKHTAGSKSYAQIRYEQAQKEDRSEPNRIEMFALTHKRKDGTPIDDHSKEIMDQFQQLLSQPDGTSFSTSASSGASTYVDEIYTQVMGPERHGHVRGYGFGPTPTLVFGSTSRRRSGAILSTQLENAQEMLIAAEQKFTTATEELSNVKYELSHVKETFEERLIEVQRNTQEEVKEEFEEKMIEMQSKMQAQMQGQIQEQMMQMMQQFQQKQ</sequence>
<dbReference type="Pfam" id="PF03004">
    <property type="entry name" value="Transposase_24"/>
    <property type="match status" value="1"/>
</dbReference>
<evidence type="ECO:0008006" key="4">
    <source>
        <dbReference type="Google" id="ProtNLM"/>
    </source>
</evidence>
<dbReference type="PANTHER" id="PTHR48258:SF3">
    <property type="entry name" value="FK506-BINDING PROTEIN 4-LIKE ISOFORM X1"/>
    <property type="match status" value="1"/>
</dbReference>
<dbReference type="AlphaFoldDB" id="A5AQY2"/>
<proteinExistence type="predicted"/>
<dbReference type="Pfam" id="PF13952">
    <property type="entry name" value="DUF4216"/>
    <property type="match status" value="1"/>
</dbReference>
<feature type="domain" description="DUF4218" evidence="2">
    <location>
        <begin position="137"/>
        <end position="217"/>
    </location>
</feature>
<evidence type="ECO:0000313" key="3">
    <source>
        <dbReference type="EMBL" id="CAN73688.1"/>
    </source>
</evidence>
<dbReference type="InterPro" id="IPR025312">
    <property type="entry name" value="DUF4216"/>
</dbReference>
<dbReference type="InterPro" id="IPR025452">
    <property type="entry name" value="DUF4218"/>
</dbReference>
<name>A5AQY2_VITVI</name>
<dbReference type="InterPro" id="IPR004252">
    <property type="entry name" value="Probable_transposase_24"/>
</dbReference>
<gene>
    <name evidence="3" type="ORF">VITISV_042244</name>
</gene>
<protein>
    <recommendedName>
        <fullName evidence="4">DUF4218 domain-containing protein</fullName>
    </recommendedName>
</protein>
<evidence type="ECO:0000259" key="2">
    <source>
        <dbReference type="Pfam" id="PF13960"/>
    </source>
</evidence>